<dbReference type="SMART" id="SM00028">
    <property type="entry name" value="TPR"/>
    <property type="match status" value="2"/>
</dbReference>
<keyword evidence="1" id="KW-0677">Repeat</keyword>
<evidence type="ECO:0000256" key="3">
    <source>
        <dbReference type="PROSITE-ProRule" id="PRU00339"/>
    </source>
</evidence>
<dbReference type="Gene3D" id="1.25.40.10">
    <property type="entry name" value="Tetratricopeptide repeat domain"/>
    <property type="match status" value="2"/>
</dbReference>
<feature type="coiled-coil region" evidence="4">
    <location>
        <begin position="55"/>
        <end position="82"/>
    </location>
</feature>
<feature type="repeat" description="TPR" evidence="3">
    <location>
        <begin position="30"/>
        <end position="63"/>
    </location>
</feature>
<evidence type="ECO:0000313" key="6">
    <source>
        <dbReference type="EMBL" id="JAQ14328.1"/>
    </source>
</evidence>
<dbReference type="AlphaFoldDB" id="A0A0A9ZDL8"/>
<accession>A0A0A9ZDL8</accession>
<evidence type="ECO:0000256" key="1">
    <source>
        <dbReference type="ARBA" id="ARBA00022737"/>
    </source>
</evidence>
<evidence type="ECO:0000256" key="2">
    <source>
        <dbReference type="ARBA" id="ARBA00022803"/>
    </source>
</evidence>
<keyword evidence="4" id="KW-0175">Coiled coil</keyword>
<dbReference type="PANTHER" id="PTHR22904">
    <property type="entry name" value="TPR REPEAT CONTAINING PROTEIN"/>
    <property type="match status" value="1"/>
</dbReference>
<feature type="repeat" description="TPR" evidence="3">
    <location>
        <begin position="90"/>
        <end position="123"/>
    </location>
</feature>
<reference evidence="6" key="3">
    <citation type="journal article" date="2016" name="Gigascience">
        <title>De novo construction of an expanded transcriptome assembly for the western tarnished plant bug, Lygus hesperus.</title>
        <authorList>
            <person name="Tassone E.E."/>
            <person name="Geib S.M."/>
            <person name="Hall B."/>
            <person name="Fabrick J.A."/>
            <person name="Brent C.S."/>
            <person name="Hull J.J."/>
        </authorList>
    </citation>
    <scope>NUCLEOTIDE SEQUENCE</scope>
</reference>
<evidence type="ECO:0000256" key="4">
    <source>
        <dbReference type="SAM" id="Coils"/>
    </source>
</evidence>
<sequence length="150" mass="18075">MREWNTCIEWCTRAYNIHTKNRVLTISQIAKMYLRKANAHMKVKEFDQAIESYKRSILEENSRTTRDLLRKAEQNKRQYEEEQYLDPGKSEEAKLEGNKYFNEGNWTKAIEYYSESIKRDPKNYKVYSNRAACYTKIMQWDKGLEDCNKC</sequence>
<gene>
    <name evidence="5" type="primary">STIP1</name>
    <name evidence="6" type="synonym">STIP1_1</name>
    <name evidence="5" type="ORF">CM83_6145</name>
    <name evidence="6" type="ORF">g.15753</name>
</gene>
<proteinExistence type="predicted"/>
<dbReference type="EMBL" id="GDHC01004301">
    <property type="protein sequence ID" value="JAQ14328.1"/>
    <property type="molecule type" value="Transcribed_RNA"/>
</dbReference>
<dbReference type="EMBL" id="GBHO01000242">
    <property type="protein sequence ID" value="JAG43362.1"/>
    <property type="molecule type" value="Transcribed_RNA"/>
</dbReference>
<protein>
    <submittedName>
        <fullName evidence="5">Stress-induced-phosphoprotein 1</fullName>
    </submittedName>
</protein>
<keyword evidence="2 3" id="KW-0802">TPR repeat</keyword>
<dbReference type="PANTHER" id="PTHR22904:SF523">
    <property type="entry name" value="STRESS-INDUCED-PHOSPHOPROTEIN 1"/>
    <property type="match status" value="1"/>
</dbReference>
<dbReference type="InterPro" id="IPR011990">
    <property type="entry name" value="TPR-like_helical_dom_sf"/>
</dbReference>
<organism evidence="5">
    <name type="scientific">Lygus hesperus</name>
    <name type="common">Western plant bug</name>
    <dbReference type="NCBI Taxonomy" id="30085"/>
    <lineage>
        <taxon>Eukaryota</taxon>
        <taxon>Metazoa</taxon>
        <taxon>Ecdysozoa</taxon>
        <taxon>Arthropoda</taxon>
        <taxon>Hexapoda</taxon>
        <taxon>Insecta</taxon>
        <taxon>Pterygota</taxon>
        <taxon>Neoptera</taxon>
        <taxon>Paraneoptera</taxon>
        <taxon>Hemiptera</taxon>
        <taxon>Heteroptera</taxon>
        <taxon>Panheteroptera</taxon>
        <taxon>Cimicomorpha</taxon>
        <taxon>Miridae</taxon>
        <taxon>Mirini</taxon>
        <taxon>Lygus</taxon>
    </lineage>
</organism>
<dbReference type="InterPro" id="IPR019734">
    <property type="entry name" value="TPR_rpt"/>
</dbReference>
<reference evidence="5" key="1">
    <citation type="journal article" date="2014" name="PLoS ONE">
        <title>Transcriptome-Based Identification of ABC Transporters in the Western Tarnished Plant Bug Lygus hesperus.</title>
        <authorList>
            <person name="Hull J.J."/>
            <person name="Chaney K."/>
            <person name="Geib S.M."/>
            <person name="Fabrick J.A."/>
            <person name="Brent C.S."/>
            <person name="Walsh D."/>
            <person name="Lavine L.C."/>
        </authorList>
    </citation>
    <scope>NUCLEOTIDE SEQUENCE</scope>
</reference>
<reference evidence="5" key="2">
    <citation type="submission" date="2014-07" db="EMBL/GenBank/DDBJ databases">
        <authorList>
            <person name="Hull J."/>
        </authorList>
    </citation>
    <scope>NUCLEOTIDE SEQUENCE</scope>
</reference>
<dbReference type="GO" id="GO:0051879">
    <property type="term" value="F:Hsp90 protein binding"/>
    <property type="evidence" value="ECO:0007669"/>
    <property type="project" value="TreeGrafter"/>
</dbReference>
<evidence type="ECO:0000313" key="5">
    <source>
        <dbReference type="EMBL" id="JAG43362.1"/>
    </source>
</evidence>
<dbReference type="PROSITE" id="PS50005">
    <property type="entry name" value="TPR"/>
    <property type="match status" value="2"/>
</dbReference>
<dbReference type="Pfam" id="PF13181">
    <property type="entry name" value="TPR_8"/>
    <property type="match status" value="1"/>
</dbReference>
<dbReference type="SUPFAM" id="SSF48452">
    <property type="entry name" value="TPR-like"/>
    <property type="match status" value="2"/>
</dbReference>
<dbReference type="Pfam" id="PF13414">
    <property type="entry name" value="TPR_11"/>
    <property type="match status" value="1"/>
</dbReference>
<name>A0A0A9ZDL8_LYGHE</name>